<protein>
    <submittedName>
        <fullName evidence="1">Uncharacterized protein</fullName>
    </submittedName>
</protein>
<feature type="non-terminal residue" evidence="1">
    <location>
        <position position="1"/>
    </location>
</feature>
<sequence>AVQASREAAKINASYALTEN</sequence>
<reference evidence="1 2" key="2">
    <citation type="submission" date="2019-08" db="EMBL/GenBank/DDBJ databases">
        <authorList>
            <person name="Henke P."/>
        </authorList>
    </citation>
    <scope>NUCLEOTIDE SEQUENCE [LARGE SCALE GENOMIC DNA]</scope>
    <source>
        <strain evidence="1">Phe10_nw2017</strain>
    </source>
</reference>
<accession>A0A5C6M1K3</accession>
<evidence type="ECO:0000313" key="1">
    <source>
        <dbReference type="EMBL" id="TWW08488.1"/>
    </source>
</evidence>
<organism evidence="1 2">
    <name type="scientific">Planctomyces bekefii</name>
    <dbReference type="NCBI Taxonomy" id="1653850"/>
    <lineage>
        <taxon>Bacteria</taxon>
        <taxon>Pseudomonadati</taxon>
        <taxon>Planctomycetota</taxon>
        <taxon>Planctomycetia</taxon>
        <taxon>Planctomycetales</taxon>
        <taxon>Planctomycetaceae</taxon>
        <taxon>Planctomyces</taxon>
    </lineage>
</organism>
<proteinExistence type="predicted"/>
<reference evidence="1 2" key="1">
    <citation type="submission" date="2019-08" db="EMBL/GenBank/DDBJ databases">
        <title>100 year-old enigma solved: identification of Planctomyces bekefii, the type genus and species of the phylum Planctomycetes.</title>
        <authorList>
            <person name="Svetlana D.N."/>
            <person name="Overmann J."/>
        </authorList>
    </citation>
    <scope>NUCLEOTIDE SEQUENCE [LARGE SCALE GENOMIC DNA]</scope>
    <source>
        <strain evidence="1">Phe10_nw2017</strain>
    </source>
</reference>
<keyword evidence="2" id="KW-1185">Reference proteome</keyword>
<dbReference type="Proteomes" id="UP000321083">
    <property type="component" value="Unassembled WGS sequence"/>
</dbReference>
<comment type="caution">
    <text evidence="1">The sequence shown here is derived from an EMBL/GenBank/DDBJ whole genome shotgun (WGS) entry which is preliminary data.</text>
</comment>
<dbReference type="EMBL" id="SRHE01000642">
    <property type="protein sequence ID" value="TWW08488.1"/>
    <property type="molecule type" value="Genomic_DNA"/>
</dbReference>
<evidence type="ECO:0000313" key="2">
    <source>
        <dbReference type="Proteomes" id="UP000321083"/>
    </source>
</evidence>
<dbReference type="AlphaFoldDB" id="A0A5C6M1K3"/>
<gene>
    <name evidence="1" type="ORF">E3A20_23820</name>
</gene>
<name>A0A5C6M1K3_9PLAN</name>